<dbReference type="InterPro" id="IPR013431">
    <property type="entry name" value="Delta_60_rpt"/>
</dbReference>
<reference evidence="1 2" key="1">
    <citation type="submission" date="2020-10" db="EMBL/GenBank/DDBJ databases">
        <title>Wide distribution of Phycisphaera-like planctomycetes from WD2101 soil group in peatlands and genome analysis of the first cultivated representative.</title>
        <authorList>
            <person name="Dedysh S.N."/>
            <person name="Beletsky A.V."/>
            <person name="Ivanova A."/>
            <person name="Kulichevskaya I.S."/>
            <person name="Suzina N.E."/>
            <person name="Philippov D.A."/>
            <person name="Rakitin A.L."/>
            <person name="Mardanov A.V."/>
            <person name="Ravin N.V."/>
        </authorList>
    </citation>
    <scope>NUCLEOTIDE SEQUENCE [LARGE SCALE GENOMIC DNA]</scope>
    <source>
        <strain evidence="1 2">M1803</strain>
    </source>
</reference>
<dbReference type="NCBIfam" id="TIGR02608">
    <property type="entry name" value="delta_60_rpt"/>
    <property type="match status" value="5"/>
</dbReference>
<organism evidence="1 2">
    <name type="scientific">Humisphaera borealis</name>
    <dbReference type="NCBI Taxonomy" id="2807512"/>
    <lineage>
        <taxon>Bacteria</taxon>
        <taxon>Pseudomonadati</taxon>
        <taxon>Planctomycetota</taxon>
        <taxon>Phycisphaerae</taxon>
        <taxon>Tepidisphaerales</taxon>
        <taxon>Tepidisphaeraceae</taxon>
        <taxon>Humisphaera</taxon>
    </lineage>
</organism>
<evidence type="ECO:0000313" key="2">
    <source>
        <dbReference type="Proteomes" id="UP000593765"/>
    </source>
</evidence>
<name>A0A7M2WXD0_9BACT</name>
<protein>
    <recommendedName>
        <fullName evidence="3">LEPR-XLL domain-containing protein</fullName>
    </recommendedName>
</protein>
<sequence>MKLEGGGLFDVVASIVDDLWRPIKSQLDKSDDGPEHDFDSAWWEMRDDKAPEADLELSDIRSASESAGAVVVKYEDDRAIDVGTIDGGDLVVTGPDGRRAAVTLIGTESTKLGTEVVATYAVAAPGGSWDAGDNGTWTVELAQGAVKDAWGNDLESASDDFKVDIAVSSPPPSGQTFEPAPASPPAVVPMPVDSGFSGGTPVTSGFVAEGAVTLEDGRIMLAGRQGNIADGSSQGVLKRLNADGSADRSFGKSGIVVTPAGQNVAFFAVALGADGTLLVTGQRDGDVLVGRYKANGGVDSSFGNAGQTTIDWGATDTAYAIAVAGDGDIVVGGGSNGAFGVSRLTAGGDVDTFFGSRGTALFSLGDDSDNTIGAITVQSDGRILGAGSVGGAVAVFRLSDTGLTDRSFGNGGVVVLKSLSTRNAQGTVDHALGLAIQDDRGILVANGDGGNVAVERLLFSGNRDRTFGSSGRTTIDFGGDDDADAIVVQQSGDILVVGTTTSQGGRLAVAALRPDGELNTDYADGGKLTLEAGMSGSGRALHAGSLVLRAFASARGNQVVVGGSDGGGTSTPSGTANGSGLRRLNVPGSGLLGHFGTVDGRNKNLRFVDGDGTVITLSLAGGSGQAYYDGSNVDLVLSNVADKSRLTIGATGGDGRMKLRNVQANGSLGTVTARTADLAGTFWVDGSVKKLVVGSIASTVATTGSIGTISVFGDTNRATVLAGADLGSDHLLGGKGTKADTFSAASIGAIIVRGAVKKSMFAAGLDRGNGTFLDRDDSVIGGEESRIGSIRVVKGIDDASRFVAGSLGKANLPLRIDLADDDRFLVL</sequence>
<proteinExistence type="predicted"/>
<dbReference type="KEGG" id="hbs:IPV69_00310"/>
<dbReference type="RefSeq" id="WP_206292912.1">
    <property type="nucleotide sequence ID" value="NZ_CP063458.1"/>
</dbReference>
<evidence type="ECO:0000313" key="1">
    <source>
        <dbReference type="EMBL" id="QOV89852.1"/>
    </source>
</evidence>
<dbReference type="AlphaFoldDB" id="A0A7M2WXD0"/>
<accession>A0A7M2WXD0</accession>
<gene>
    <name evidence="1" type="ORF">IPV69_00310</name>
</gene>
<dbReference type="Pfam" id="PF17164">
    <property type="entry name" value="DUF5122"/>
    <property type="match status" value="1"/>
</dbReference>
<keyword evidence="2" id="KW-1185">Reference proteome</keyword>
<dbReference type="Gene3D" id="2.80.10.50">
    <property type="match status" value="3"/>
</dbReference>
<dbReference type="EMBL" id="CP063458">
    <property type="protein sequence ID" value="QOV89852.1"/>
    <property type="molecule type" value="Genomic_DNA"/>
</dbReference>
<dbReference type="Proteomes" id="UP000593765">
    <property type="component" value="Chromosome"/>
</dbReference>
<evidence type="ECO:0008006" key="3">
    <source>
        <dbReference type="Google" id="ProtNLM"/>
    </source>
</evidence>
<dbReference type="SUPFAM" id="SSF63829">
    <property type="entry name" value="Calcium-dependent phosphotriesterase"/>
    <property type="match status" value="1"/>
</dbReference>